<dbReference type="Proteomes" id="UP000187485">
    <property type="component" value="Unassembled WGS sequence"/>
</dbReference>
<dbReference type="Pfam" id="PF13385">
    <property type="entry name" value="Laminin_G_3"/>
    <property type="match status" value="1"/>
</dbReference>
<comment type="caution">
    <text evidence="1">The sequence shown here is derived from an EMBL/GenBank/DDBJ whole genome shotgun (WGS) entry which is preliminary data.</text>
</comment>
<dbReference type="InterPro" id="IPR013320">
    <property type="entry name" value="ConA-like_dom_sf"/>
</dbReference>
<proteinExistence type="predicted"/>
<sequence length="238" mass="26221">MISCRLSKDANTVGLWHFTEGSGTTVKDYSGNGYNGTINSAKWDITTKTPFNNTSLSFQNASSNYNQYVVVSNPSLLNLTNNFTLEVVFMFTSWNNGWDGIVTKTYTNGSWNNPYAQYKLGRYSNTYNLGFHIATSTSSYTNLVSQSAISLNKWYYVACTYVGSTQTIYINGNPDATASVTASIPSVTSNLYIGCEEPFLNGAEAFNGKIALVRISNIARSAAEIKHNWLRMAQVLVS</sequence>
<dbReference type="RefSeq" id="WP_075858073.1">
    <property type="nucleotide sequence ID" value="NZ_BDJK01000003.1"/>
</dbReference>
<dbReference type="Gene3D" id="2.60.120.200">
    <property type="match status" value="1"/>
</dbReference>
<gene>
    <name evidence="1" type="ORF">cpu_01320</name>
</gene>
<protein>
    <recommendedName>
        <fullName evidence="3">LamG-like jellyroll fold domain-containing protein</fullName>
    </recommendedName>
</protein>
<dbReference type="SUPFAM" id="SSF49899">
    <property type="entry name" value="Concanavalin A-like lectins/glucanases"/>
    <property type="match status" value="1"/>
</dbReference>
<reference evidence="2" key="1">
    <citation type="submission" date="2016-12" db="EMBL/GenBank/DDBJ databases">
        <title>Draft Genome Sequences od Carboxydothermus pertinax and islandicus, Hydrogenogenic Carboxydotrophic Bacteria.</title>
        <authorList>
            <person name="Fukuyama Y."/>
            <person name="Ohmae K."/>
            <person name="Yoneda Y."/>
            <person name="Yoshida T."/>
            <person name="Sako Y."/>
        </authorList>
    </citation>
    <scope>NUCLEOTIDE SEQUENCE [LARGE SCALE GENOMIC DNA]</scope>
    <source>
        <strain evidence="2">Ug1</strain>
    </source>
</reference>
<evidence type="ECO:0000313" key="2">
    <source>
        <dbReference type="Proteomes" id="UP000187485"/>
    </source>
</evidence>
<dbReference type="EMBL" id="BDJK01000003">
    <property type="protein sequence ID" value="GAV21622.1"/>
    <property type="molecule type" value="Genomic_DNA"/>
</dbReference>
<organism evidence="1 2">
    <name type="scientific">Carboxydothermus pertinax</name>
    <dbReference type="NCBI Taxonomy" id="870242"/>
    <lineage>
        <taxon>Bacteria</taxon>
        <taxon>Bacillati</taxon>
        <taxon>Bacillota</taxon>
        <taxon>Clostridia</taxon>
        <taxon>Thermoanaerobacterales</taxon>
        <taxon>Thermoanaerobacteraceae</taxon>
        <taxon>Carboxydothermus</taxon>
    </lineage>
</organism>
<evidence type="ECO:0008006" key="3">
    <source>
        <dbReference type="Google" id="ProtNLM"/>
    </source>
</evidence>
<dbReference type="AlphaFoldDB" id="A0A1L8CRS2"/>
<name>A0A1L8CRS2_9THEO</name>
<accession>A0A1L8CRS2</accession>
<dbReference type="STRING" id="870242.cpu_01320"/>
<evidence type="ECO:0000313" key="1">
    <source>
        <dbReference type="EMBL" id="GAV21622.1"/>
    </source>
</evidence>
<keyword evidence="2" id="KW-1185">Reference proteome</keyword>
<dbReference type="OrthoDB" id="273314at2"/>